<keyword evidence="2" id="KW-1185">Reference proteome</keyword>
<evidence type="ECO:0000313" key="1">
    <source>
        <dbReference type="EMBL" id="KAJ7551938.1"/>
    </source>
</evidence>
<dbReference type="EMBL" id="CM055097">
    <property type="protein sequence ID" value="KAJ7551938.1"/>
    <property type="molecule type" value="Genomic_DNA"/>
</dbReference>
<evidence type="ECO:0000313" key="2">
    <source>
        <dbReference type="Proteomes" id="UP001162992"/>
    </source>
</evidence>
<dbReference type="Proteomes" id="UP001162992">
    <property type="component" value="Chromosome 6"/>
</dbReference>
<sequence>MVLCRELTLLKENWQRQKISLGQVTWRNYSKSQQEAKAPRNLIRNLRQSTENSRRINPLAKQRTNLRLRKISKMTLTMTAMLRSYLQKISRQKQRKSSMLNFKQLLQKRWSLSRKRTKKSRRRYWIPSSKHYF</sequence>
<reference evidence="2" key="1">
    <citation type="journal article" date="2024" name="Proc. Natl. Acad. Sci. U.S.A.">
        <title>Extraordinary preservation of gene collinearity over three hundred million years revealed in homosporous lycophytes.</title>
        <authorList>
            <person name="Li C."/>
            <person name="Wickell D."/>
            <person name="Kuo L.Y."/>
            <person name="Chen X."/>
            <person name="Nie B."/>
            <person name="Liao X."/>
            <person name="Peng D."/>
            <person name="Ji J."/>
            <person name="Jenkins J."/>
            <person name="Williams M."/>
            <person name="Shu S."/>
            <person name="Plott C."/>
            <person name="Barry K."/>
            <person name="Rajasekar S."/>
            <person name="Grimwood J."/>
            <person name="Han X."/>
            <person name="Sun S."/>
            <person name="Hou Z."/>
            <person name="He W."/>
            <person name="Dai G."/>
            <person name="Sun C."/>
            <person name="Schmutz J."/>
            <person name="Leebens-Mack J.H."/>
            <person name="Li F.W."/>
            <person name="Wang L."/>
        </authorList>
    </citation>
    <scope>NUCLEOTIDE SEQUENCE [LARGE SCALE GENOMIC DNA]</scope>
    <source>
        <strain evidence="2">cv. PW_Plant_1</strain>
    </source>
</reference>
<organism evidence="1 2">
    <name type="scientific">Diphasiastrum complanatum</name>
    <name type="common">Issler's clubmoss</name>
    <name type="synonym">Lycopodium complanatum</name>
    <dbReference type="NCBI Taxonomy" id="34168"/>
    <lineage>
        <taxon>Eukaryota</taxon>
        <taxon>Viridiplantae</taxon>
        <taxon>Streptophyta</taxon>
        <taxon>Embryophyta</taxon>
        <taxon>Tracheophyta</taxon>
        <taxon>Lycopodiopsida</taxon>
        <taxon>Lycopodiales</taxon>
        <taxon>Lycopodiaceae</taxon>
        <taxon>Lycopodioideae</taxon>
        <taxon>Diphasiastrum</taxon>
    </lineage>
</organism>
<comment type="caution">
    <text evidence="1">The sequence shown here is derived from an EMBL/GenBank/DDBJ whole genome shotgun (WGS) entry which is preliminary data.</text>
</comment>
<protein>
    <submittedName>
        <fullName evidence="1">Uncharacterized protein</fullName>
    </submittedName>
</protein>
<accession>A0ACC2DCA9</accession>
<gene>
    <name evidence="1" type="ORF">O6H91_06G035300</name>
</gene>
<proteinExistence type="predicted"/>
<name>A0ACC2DCA9_DIPCM</name>